<keyword evidence="1" id="KW-0378">Hydrolase</keyword>
<evidence type="ECO:0000313" key="1">
    <source>
        <dbReference type="EMBL" id="QBB28674.1"/>
    </source>
</evidence>
<protein>
    <submittedName>
        <fullName evidence="1">Helicase 2</fullName>
    </submittedName>
</protein>
<sequence length="580" mass="67446">MNEQDCTEYNHLYNESFAPPNYKILENTEKSKLALSVLNNDQRQVVYYIFEILSCSFNISGALVDPQIILLDAPSGTGKSFLIDCLATCVRNTRIVVIAKTRTLLNSICNTQNVNTTPMTTCKFTMSQFGLDFESAIKVFNNCYDSIVDVENFINTTIKGRKAWDFDLLIVDEYSMESPLLLAILLIIAKIERVNILILGDIKQQNTLTTSKFHKDNNYKLINTLPVHNHKLNEQMRIKDKELNSIISGIKSFIGDDTISNVKNSFRLKYYIFTMLQDKFFNCGKLLEDIYLTDTHNNIKNRIRRLAQYIKNRDIHYVFQRYEFIDPATQEIGVLALPDTDKYLPSLLLVEGCYYLYNKQIVMLKKIHHEHLEIELKSKTIQIVNKCVWTKSKHECVDDNYKWMVSHLPDEAMSILQFPIRPLCFTYYFVQGLTFDNTHIVVDLDSSLANSLYVGLSRVKSSMQISAIETKDLIGLLFTQYMNDDFLYKIPKPKPELIEHLDKARKDKYYKFDTTVYKFREVSPALFERTSSNYTKTKRDLNSVKNQQESPSINKKRKVENSELSLLLRKYYDNVPDVET</sequence>
<dbReference type="Proteomes" id="UP000682645">
    <property type="component" value="Segment"/>
</dbReference>
<dbReference type="SUPFAM" id="SSF52540">
    <property type="entry name" value="P-loop containing nucleoside triphosphate hydrolases"/>
    <property type="match status" value="1"/>
</dbReference>
<dbReference type="EMBL" id="MK439999">
    <property type="protein sequence ID" value="QBB28674.1"/>
    <property type="molecule type" value="Genomic_DNA"/>
</dbReference>
<reference evidence="1" key="1">
    <citation type="journal article" date="2019" name="Sci. Rep.">
        <title>The first clawed lobster virus Homarus gammarus nudivirus (HgNV n. sp.) expands the diversity of the Nudiviridae.</title>
        <authorList>
            <person name="Holt C.C."/>
            <person name="Stone M."/>
            <person name="Bass D."/>
            <person name="Bateman K.S."/>
            <person name="van Aerle R."/>
            <person name="Daniels C.L."/>
            <person name="van der Giezen M."/>
            <person name="Ross S.H."/>
            <person name="Hooper C."/>
            <person name="Stentiford G.D."/>
        </authorList>
    </citation>
    <scope>NUCLEOTIDE SEQUENCE</scope>
    <source>
        <strain evidence="1">52S104HLG2</strain>
    </source>
</reference>
<keyword evidence="1" id="KW-0067">ATP-binding</keyword>
<keyword evidence="1" id="KW-0347">Helicase</keyword>
<keyword evidence="2" id="KW-1185">Reference proteome</keyword>
<dbReference type="InterPro" id="IPR027417">
    <property type="entry name" value="P-loop_NTPase"/>
</dbReference>
<name>A0A411HBB5_9VIRU</name>
<keyword evidence="1" id="KW-0547">Nucleotide-binding</keyword>
<accession>A0A411HBB5</accession>
<organism evidence="1 2">
    <name type="scientific">Homarus gammarus nudivirus</name>
    <dbReference type="NCBI Taxonomy" id="2509616"/>
    <lineage>
        <taxon>Viruses</taxon>
        <taxon>Viruses incertae sedis</taxon>
        <taxon>Naldaviricetes</taxon>
        <taxon>Lefavirales</taxon>
        <taxon>Nudiviridae</taxon>
        <taxon>Gammanudivirus</taxon>
        <taxon>Gammanudivirus hogammari</taxon>
    </lineage>
</organism>
<dbReference type="Gene3D" id="3.40.50.300">
    <property type="entry name" value="P-loop containing nucleotide triphosphate hydrolases"/>
    <property type="match status" value="1"/>
</dbReference>
<proteinExistence type="predicted"/>
<dbReference type="Pfam" id="PF13604">
    <property type="entry name" value="AAA_30"/>
    <property type="match status" value="1"/>
</dbReference>
<dbReference type="GO" id="GO:0004386">
    <property type="term" value="F:helicase activity"/>
    <property type="evidence" value="ECO:0007669"/>
    <property type="project" value="UniProtKB-KW"/>
</dbReference>
<evidence type="ECO:0000313" key="2">
    <source>
        <dbReference type="Proteomes" id="UP000682645"/>
    </source>
</evidence>
<gene>
    <name evidence="1" type="ORF">HgNV_069</name>
</gene>